<feature type="transmembrane region" description="Helical" evidence="6">
    <location>
        <begin position="48"/>
        <end position="66"/>
    </location>
</feature>
<keyword evidence="3 6" id="KW-0812">Transmembrane</keyword>
<dbReference type="PIRSF" id="PIRSF038958">
    <property type="entry name" value="PG_synth_SpoVB"/>
    <property type="match status" value="1"/>
</dbReference>
<dbReference type="GO" id="GO:0005886">
    <property type="term" value="C:plasma membrane"/>
    <property type="evidence" value="ECO:0007669"/>
    <property type="project" value="UniProtKB-SubCell"/>
</dbReference>
<feature type="transmembrane region" description="Helical" evidence="6">
    <location>
        <begin position="87"/>
        <end position="110"/>
    </location>
</feature>
<accession>F2JLQ5</accession>
<name>F2JLQ5_CELLD</name>
<dbReference type="InterPro" id="IPR002797">
    <property type="entry name" value="Polysacc_synth"/>
</dbReference>
<feature type="transmembrane region" description="Helical" evidence="6">
    <location>
        <begin position="320"/>
        <end position="338"/>
    </location>
</feature>
<protein>
    <submittedName>
        <fullName evidence="7">Polysaccharide biosynthesis protein</fullName>
    </submittedName>
</protein>
<evidence type="ECO:0000256" key="4">
    <source>
        <dbReference type="ARBA" id="ARBA00022989"/>
    </source>
</evidence>
<keyword evidence="2" id="KW-1003">Cell membrane</keyword>
<dbReference type="AlphaFoldDB" id="F2JLQ5"/>
<dbReference type="HOGENOM" id="CLU_022017_2_2_9"/>
<reference evidence="7 8" key="1">
    <citation type="journal article" date="2011" name="J. Bacteriol.">
        <title>Complete genome sequence of the cellulose-degrading bacterium Cellulosilyticum lentocellum.</title>
        <authorList>
            <consortium name="US DOE Joint Genome Institute"/>
            <person name="Miller D.A."/>
            <person name="Suen G."/>
            <person name="Bruce D."/>
            <person name="Copeland A."/>
            <person name="Cheng J.F."/>
            <person name="Detter C."/>
            <person name="Goodwin L.A."/>
            <person name="Han C.S."/>
            <person name="Hauser L.J."/>
            <person name="Land M.L."/>
            <person name="Lapidus A."/>
            <person name="Lucas S."/>
            <person name="Meincke L."/>
            <person name="Pitluck S."/>
            <person name="Tapia R."/>
            <person name="Teshima H."/>
            <person name="Woyke T."/>
            <person name="Fox B.G."/>
            <person name="Angert E.R."/>
            <person name="Currie C.R."/>
        </authorList>
    </citation>
    <scope>NUCLEOTIDE SEQUENCE [LARGE SCALE GENOMIC DNA]</scope>
    <source>
        <strain evidence="8">ATCC 49066 / DSM 5427 / NCIMB 11756 / RHM5</strain>
    </source>
</reference>
<dbReference type="RefSeq" id="WP_013657861.1">
    <property type="nucleotide sequence ID" value="NC_015275.1"/>
</dbReference>
<feature type="transmembrane region" description="Helical" evidence="6">
    <location>
        <begin position="478"/>
        <end position="500"/>
    </location>
</feature>
<organism evidence="7 8">
    <name type="scientific">Cellulosilyticum lentocellum (strain ATCC 49066 / DSM 5427 / NCIMB 11756 / RHM5)</name>
    <name type="common">Clostridium lentocellum</name>
    <dbReference type="NCBI Taxonomy" id="642492"/>
    <lineage>
        <taxon>Bacteria</taxon>
        <taxon>Bacillati</taxon>
        <taxon>Bacillota</taxon>
        <taxon>Clostridia</taxon>
        <taxon>Lachnospirales</taxon>
        <taxon>Cellulosilyticaceae</taxon>
        <taxon>Cellulosilyticum</taxon>
    </lineage>
</organism>
<keyword evidence="8" id="KW-1185">Reference proteome</keyword>
<dbReference type="STRING" id="642492.Clole_2884"/>
<dbReference type="PANTHER" id="PTHR30250:SF24">
    <property type="entry name" value="STAGE V SPORULATION PROTEIN B"/>
    <property type="match status" value="1"/>
</dbReference>
<feature type="transmembrane region" description="Helical" evidence="6">
    <location>
        <begin position="165"/>
        <end position="182"/>
    </location>
</feature>
<comment type="subcellular location">
    <subcellularLocation>
        <location evidence="1">Cell membrane</location>
        <topology evidence="1">Multi-pass membrane protein</topology>
    </subcellularLocation>
</comment>
<evidence type="ECO:0000313" key="7">
    <source>
        <dbReference type="EMBL" id="ADZ84581.1"/>
    </source>
</evidence>
<evidence type="ECO:0000256" key="3">
    <source>
        <dbReference type="ARBA" id="ARBA00022692"/>
    </source>
</evidence>
<evidence type="ECO:0000313" key="8">
    <source>
        <dbReference type="Proteomes" id="UP000008467"/>
    </source>
</evidence>
<dbReference type="Pfam" id="PF01943">
    <property type="entry name" value="Polysacc_synt"/>
    <property type="match status" value="1"/>
</dbReference>
<dbReference type="PANTHER" id="PTHR30250">
    <property type="entry name" value="PST FAMILY PREDICTED COLANIC ACID TRANSPORTER"/>
    <property type="match status" value="1"/>
</dbReference>
<dbReference type="EMBL" id="CP002582">
    <property type="protein sequence ID" value="ADZ84581.1"/>
    <property type="molecule type" value="Genomic_DNA"/>
</dbReference>
<evidence type="ECO:0000256" key="5">
    <source>
        <dbReference type="ARBA" id="ARBA00023136"/>
    </source>
</evidence>
<feature type="transmembrane region" description="Helical" evidence="6">
    <location>
        <begin position="386"/>
        <end position="404"/>
    </location>
</feature>
<proteinExistence type="predicted"/>
<dbReference type="CDD" id="cd13124">
    <property type="entry name" value="MATE_SpoVB_like"/>
    <property type="match status" value="1"/>
</dbReference>
<dbReference type="InterPro" id="IPR050833">
    <property type="entry name" value="Poly_Biosynth_Transport"/>
</dbReference>
<evidence type="ECO:0000256" key="6">
    <source>
        <dbReference type="SAM" id="Phobius"/>
    </source>
</evidence>
<evidence type="ECO:0000256" key="1">
    <source>
        <dbReference type="ARBA" id="ARBA00004651"/>
    </source>
</evidence>
<dbReference type="Proteomes" id="UP000008467">
    <property type="component" value="Chromosome"/>
</dbReference>
<dbReference type="InterPro" id="IPR024923">
    <property type="entry name" value="PG_synth_SpoVB"/>
</dbReference>
<keyword evidence="5 6" id="KW-0472">Membrane</keyword>
<evidence type="ECO:0000256" key="2">
    <source>
        <dbReference type="ARBA" id="ARBA00022475"/>
    </source>
</evidence>
<sequence>MSKKSLVTGTLILTLASLITRLLGFGFRIYQSQVMGAEGMGLYQLLFPIYMLLWAASSAGIAMAIAKMVAAEVSKGAEGNAIRVLKISLVISLPLSFVLSTSLFCFAPFIARYYIQEPVTELSLRILAACVPFMSTACCLRGYFQGHQEMSITALAQIVEQVGRMLIIYLLAGLMVPMGITYICALGVIGMCTGEVFSFMMSYIAFRIKKRHLTLTPATLPKKEAFNKLMALSIPVTANRFLTSGLQSFENILIPITLGQYGLSSSAALGLYGQFSGMALPLLFFPSMVTSSLATALVPAISEAVAMKNKALLQRTMSKAIQFSALIGIGATALFLTLPYEIAITCYGMKEVGQLLKWLAIICPFLYLQNILTGAMNGLGMQKQTFKTNVMGSLICIALILLMVPRRGIIGFVIAMLIQSGFVCSMLLSYVLKNIDLPVDIRNWIIRPSLAGILCSLITLTINKLYLIKLFSSSVSTILAVLILGGSYTLILFFIGCLSIKDVKSFLGSR</sequence>
<feature type="transmembrane region" description="Helical" evidence="6">
    <location>
        <begin position="122"/>
        <end position="144"/>
    </location>
</feature>
<feature type="transmembrane region" description="Helical" evidence="6">
    <location>
        <begin position="410"/>
        <end position="432"/>
    </location>
</feature>
<feature type="transmembrane region" description="Helical" evidence="6">
    <location>
        <begin position="358"/>
        <end position="379"/>
    </location>
</feature>
<feature type="transmembrane region" description="Helical" evidence="6">
    <location>
        <begin position="444"/>
        <end position="466"/>
    </location>
</feature>
<dbReference type="KEGG" id="cle:Clole_2884"/>
<keyword evidence="4 6" id="KW-1133">Transmembrane helix</keyword>
<dbReference type="eggNOG" id="COG2244">
    <property type="taxonomic scope" value="Bacteria"/>
</dbReference>
<gene>
    <name evidence="7" type="ordered locus">Clole_2884</name>
</gene>
<feature type="transmembrane region" description="Helical" evidence="6">
    <location>
        <begin position="278"/>
        <end position="299"/>
    </location>
</feature>